<evidence type="ECO:0000256" key="2">
    <source>
        <dbReference type="ARBA" id="ARBA00022679"/>
    </source>
</evidence>
<dbReference type="InterPro" id="IPR029063">
    <property type="entry name" value="SAM-dependent_MTases_sf"/>
</dbReference>
<dbReference type="GO" id="GO:0008168">
    <property type="term" value="F:methyltransferase activity"/>
    <property type="evidence" value="ECO:0007669"/>
    <property type="project" value="UniProtKB-KW"/>
</dbReference>
<evidence type="ECO:0000313" key="4">
    <source>
        <dbReference type="EMBL" id="GEC03872.1"/>
    </source>
</evidence>
<feature type="domain" description="Methyltransferase" evidence="3">
    <location>
        <begin position="46"/>
        <end position="136"/>
    </location>
</feature>
<keyword evidence="2 4" id="KW-0808">Transferase</keyword>
<evidence type="ECO:0000259" key="3">
    <source>
        <dbReference type="Pfam" id="PF13649"/>
    </source>
</evidence>
<dbReference type="CDD" id="cd02440">
    <property type="entry name" value="AdoMet_MTases"/>
    <property type="match status" value="1"/>
</dbReference>
<dbReference type="SUPFAM" id="SSF53335">
    <property type="entry name" value="S-adenosyl-L-methionine-dependent methyltransferases"/>
    <property type="match status" value="1"/>
</dbReference>
<accession>A0A4Y3V9K6</accession>
<dbReference type="PANTHER" id="PTHR44942:SF4">
    <property type="entry name" value="METHYLTRANSFERASE TYPE 11 DOMAIN-CONTAINING PROTEIN"/>
    <property type="match status" value="1"/>
</dbReference>
<dbReference type="Proteomes" id="UP000317881">
    <property type="component" value="Unassembled WGS sequence"/>
</dbReference>
<evidence type="ECO:0000313" key="5">
    <source>
        <dbReference type="Proteomes" id="UP000317881"/>
    </source>
</evidence>
<gene>
    <name evidence="4" type="ORF">SSP24_15270</name>
</gene>
<organism evidence="4 5">
    <name type="scientific">Streptomyces spinoverrucosus</name>
    <dbReference type="NCBI Taxonomy" id="284043"/>
    <lineage>
        <taxon>Bacteria</taxon>
        <taxon>Bacillati</taxon>
        <taxon>Actinomycetota</taxon>
        <taxon>Actinomycetes</taxon>
        <taxon>Kitasatosporales</taxon>
        <taxon>Streptomycetaceae</taxon>
        <taxon>Streptomyces</taxon>
    </lineage>
</organism>
<name>A0A4Y3V9K6_9ACTN</name>
<evidence type="ECO:0000256" key="1">
    <source>
        <dbReference type="ARBA" id="ARBA00022603"/>
    </source>
</evidence>
<comment type="caution">
    <text evidence="4">The sequence shown here is derived from an EMBL/GenBank/DDBJ whole genome shotgun (WGS) entry which is preliminary data.</text>
</comment>
<dbReference type="GO" id="GO:0032259">
    <property type="term" value="P:methylation"/>
    <property type="evidence" value="ECO:0007669"/>
    <property type="project" value="UniProtKB-KW"/>
</dbReference>
<dbReference type="InterPro" id="IPR041698">
    <property type="entry name" value="Methyltransf_25"/>
</dbReference>
<dbReference type="AlphaFoldDB" id="A0A4Y3V9K6"/>
<keyword evidence="5" id="KW-1185">Reference proteome</keyword>
<dbReference type="EMBL" id="BJND01000008">
    <property type="protein sequence ID" value="GEC03872.1"/>
    <property type="molecule type" value="Genomic_DNA"/>
</dbReference>
<reference evidence="4 5" key="1">
    <citation type="submission" date="2019-06" db="EMBL/GenBank/DDBJ databases">
        <title>Whole genome shotgun sequence of Streptomyces spinoverrucosus NBRC 14228.</title>
        <authorList>
            <person name="Hosoyama A."/>
            <person name="Uohara A."/>
            <person name="Ohji S."/>
            <person name="Ichikawa N."/>
        </authorList>
    </citation>
    <scope>NUCLEOTIDE SEQUENCE [LARGE SCALE GENOMIC DNA]</scope>
    <source>
        <strain evidence="4 5">NBRC 14228</strain>
    </source>
</reference>
<dbReference type="Pfam" id="PF13649">
    <property type="entry name" value="Methyltransf_25"/>
    <property type="match status" value="1"/>
</dbReference>
<dbReference type="Gene3D" id="3.40.50.150">
    <property type="entry name" value="Vaccinia Virus protein VP39"/>
    <property type="match status" value="1"/>
</dbReference>
<proteinExistence type="predicted"/>
<dbReference type="OrthoDB" id="9797252at2"/>
<sequence length="269" mass="30159">MRPNRHDLGRVFNEVPELYDRVRPGYPDELFADLCAITGIAEKSSVLEVGCGTGQATRSLAALGCSVTAIEPGADMAALARRRIATFRNVEVEMSTFEEWDDRGRRFDALVAASSWHWVDPSIGWQRAHDVLDAGGWMALLGHVVVRRPGEPEVYAETADLHERFCPGNPGWGHPPLEDDVRTTDEGWGLVDDPGGLFGPVIVRWYPTVQWFDGDGFADLLRSTSLYRRLDRDVREPLLDAVAERIRTRMGDRASRRYLSVLRVGQRAE</sequence>
<dbReference type="RefSeq" id="WP_141308080.1">
    <property type="nucleotide sequence ID" value="NZ_BJND01000008.1"/>
</dbReference>
<protein>
    <submittedName>
        <fullName evidence="4">Methyltransferase type 11</fullName>
    </submittedName>
</protein>
<keyword evidence="1 4" id="KW-0489">Methyltransferase</keyword>
<dbReference type="InterPro" id="IPR051052">
    <property type="entry name" value="Diverse_substrate_MTase"/>
</dbReference>
<dbReference type="PANTHER" id="PTHR44942">
    <property type="entry name" value="METHYLTRANSF_11 DOMAIN-CONTAINING PROTEIN"/>
    <property type="match status" value="1"/>
</dbReference>